<dbReference type="EMBL" id="GBRH01243842">
    <property type="protein sequence ID" value="JAD54053.1"/>
    <property type="molecule type" value="Transcribed_RNA"/>
</dbReference>
<reference evidence="1" key="1">
    <citation type="submission" date="2014-09" db="EMBL/GenBank/DDBJ databases">
        <authorList>
            <person name="Magalhaes I.L.F."/>
            <person name="Oliveira U."/>
            <person name="Santos F.R."/>
            <person name="Vidigal T.H.D.A."/>
            <person name="Brescovit A.D."/>
            <person name="Santos A.J."/>
        </authorList>
    </citation>
    <scope>NUCLEOTIDE SEQUENCE</scope>
    <source>
        <tissue evidence="1">Shoot tissue taken approximately 20 cm above the soil surface</tissue>
    </source>
</reference>
<evidence type="ECO:0000313" key="1">
    <source>
        <dbReference type="EMBL" id="JAD54053.1"/>
    </source>
</evidence>
<dbReference type="AlphaFoldDB" id="A0A0A9AW22"/>
<protein>
    <submittedName>
        <fullName evidence="1">Uncharacterized protein</fullName>
    </submittedName>
</protein>
<sequence length="36" mass="4468">MIICTFFLFQIYFYYQTTLFSVHQLRRLSVECLQQS</sequence>
<organism evidence="1">
    <name type="scientific">Arundo donax</name>
    <name type="common">Giant reed</name>
    <name type="synonym">Donax arundinaceus</name>
    <dbReference type="NCBI Taxonomy" id="35708"/>
    <lineage>
        <taxon>Eukaryota</taxon>
        <taxon>Viridiplantae</taxon>
        <taxon>Streptophyta</taxon>
        <taxon>Embryophyta</taxon>
        <taxon>Tracheophyta</taxon>
        <taxon>Spermatophyta</taxon>
        <taxon>Magnoliopsida</taxon>
        <taxon>Liliopsida</taxon>
        <taxon>Poales</taxon>
        <taxon>Poaceae</taxon>
        <taxon>PACMAD clade</taxon>
        <taxon>Arundinoideae</taxon>
        <taxon>Arundineae</taxon>
        <taxon>Arundo</taxon>
    </lineage>
</organism>
<name>A0A0A9AW22_ARUDO</name>
<reference evidence="1" key="2">
    <citation type="journal article" date="2015" name="Data Brief">
        <title>Shoot transcriptome of the giant reed, Arundo donax.</title>
        <authorList>
            <person name="Barrero R.A."/>
            <person name="Guerrero F.D."/>
            <person name="Moolhuijzen P."/>
            <person name="Goolsby J.A."/>
            <person name="Tidwell J."/>
            <person name="Bellgard S.E."/>
            <person name="Bellgard M.I."/>
        </authorList>
    </citation>
    <scope>NUCLEOTIDE SEQUENCE</scope>
    <source>
        <tissue evidence="1">Shoot tissue taken approximately 20 cm above the soil surface</tissue>
    </source>
</reference>
<proteinExistence type="predicted"/>
<accession>A0A0A9AW22</accession>